<feature type="transmembrane region" description="Helical" evidence="1">
    <location>
        <begin position="226"/>
        <end position="244"/>
    </location>
</feature>
<keyword evidence="1" id="KW-1133">Transmembrane helix</keyword>
<feature type="transmembrane region" description="Helical" evidence="1">
    <location>
        <begin position="273"/>
        <end position="293"/>
    </location>
</feature>
<sequence length="497" mass="53998">MKKSLLYMFCMAVVAVVLMVSGFSGVLYASEAAEAVHAVAAATHHTAAAVHHLPPVWMVIPFVVLLLMIATGPLFYHHFWEHNYSKVSVILAAIVAGFYGFFMDHGTHALLHTLEEYISFIALIASLFIASGGILIKIEQRGRPAVNAVLLFVGAILADIIGTTGASMLLIRPYLRINEGRLKPFHVVFFIFIISNVGGGLTPIGDPPLFLGFLKGVPFFWILKEIWPIWLATVLALIGVFMVLDAKAGKGTVPEELKGKTGGGVKIVGSRNFLFLIVIIISVFLDPAVIAGFPSLQDMFHVPFGIREVIMFAVAFIAYKAADQDALKGNEFNFEPIKEVAFLFIGIFATMIPALELIGAYAASHAGDFSVTRFYWMTGALSGVLDNAPTYLNFLAGSMGKFGLDIGAMSSVKEFSEGVASPIANDVPSNIYLLAISVAAVFFGAMTYIGNAPNFMVKNIAEQADADVPSFVEYVYKYSIPVLVPLFIVIWFVFFNH</sequence>
<keyword evidence="3" id="KW-1185">Reference proteome</keyword>
<dbReference type="STRING" id="290512.Paes_1788"/>
<feature type="transmembrane region" description="Helical" evidence="1">
    <location>
        <begin position="305"/>
        <end position="322"/>
    </location>
</feature>
<evidence type="ECO:0000313" key="2">
    <source>
        <dbReference type="EMBL" id="ACF46801.1"/>
    </source>
</evidence>
<feature type="transmembrane region" description="Helical" evidence="1">
    <location>
        <begin position="148"/>
        <end position="175"/>
    </location>
</feature>
<dbReference type="HOGENOM" id="CLU_034923_0_0_10"/>
<dbReference type="eggNOG" id="COG1055">
    <property type="taxonomic scope" value="Bacteria"/>
</dbReference>
<organism evidence="2 3">
    <name type="scientific">Prosthecochloris aestuarii (strain DSM 271 / SK 413)</name>
    <dbReference type="NCBI Taxonomy" id="290512"/>
    <lineage>
        <taxon>Bacteria</taxon>
        <taxon>Pseudomonadati</taxon>
        <taxon>Chlorobiota</taxon>
        <taxon>Chlorobiia</taxon>
        <taxon>Chlorobiales</taxon>
        <taxon>Chlorobiaceae</taxon>
        <taxon>Prosthecochloris</taxon>
    </lineage>
</organism>
<dbReference type="InterPro" id="IPR031566">
    <property type="entry name" value="CitMHS_2"/>
</dbReference>
<keyword evidence="1" id="KW-0812">Transmembrane</keyword>
<dbReference type="Pfam" id="PF16980">
    <property type="entry name" value="CitMHS_2"/>
    <property type="match status" value="1"/>
</dbReference>
<feature type="transmembrane region" description="Helical" evidence="1">
    <location>
        <begin position="117"/>
        <end position="136"/>
    </location>
</feature>
<feature type="transmembrane region" description="Helical" evidence="1">
    <location>
        <begin position="56"/>
        <end position="76"/>
    </location>
</feature>
<evidence type="ECO:0000256" key="1">
    <source>
        <dbReference type="SAM" id="Phobius"/>
    </source>
</evidence>
<protein>
    <submittedName>
        <fullName evidence="2">Citrate transporter</fullName>
    </submittedName>
</protein>
<name>B4S409_PROA2</name>
<keyword evidence="1" id="KW-0472">Membrane</keyword>
<feature type="transmembrane region" description="Helical" evidence="1">
    <location>
        <begin position="342"/>
        <end position="363"/>
    </location>
</feature>
<dbReference type="Proteomes" id="UP000002725">
    <property type="component" value="Chromosome"/>
</dbReference>
<gene>
    <name evidence="2" type="ordered locus">Paes_1788</name>
</gene>
<dbReference type="EMBL" id="CP001108">
    <property type="protein sequence ID" value="ACF46801.1"/>
    <property type="molecule type" value="Genomic_DNA"/>
</dbReference>
<feature type="transmembrane region" description="Helical" evidence="1">
    <location>
        <begin position="478"/>
        <end position="495"/>
    </location>
</feature>
<evidence type="ECO:0000313" key="3">
    <source>
        <dbReference type="Proteomes" id="UP000002725"/>
    </source>
</evidence>
<dbReference type="AlphaFoldDB" id="B4S409"/>
<dbReference type="RefSeq" id="WP_012506334.1">
    <property type="nucleotide sequence ID" value="NC_011059.1"/>
</dbReference>
<accession>B4S409</accession>
<reference evidence="2" key="1">
    <citation type="submission" date="2008-06" db="EMBL/GenBank/DDBJ databases">
        <title>Complete sequence of chromosome of Prosthecochloris aestuarii DSM 271.</title>
        <authorList>
            <consortium name="US DOE Joint Genome Institute"/>
            <person name="Lucas S."/>
            <person name="Copeland A."/>
            <person name="Lapidus A."/>
            <person name="Glavina del Rio T."/>
            <person name="Dalin E."/>
            <person name="Tice H."/>
            <person name="Bruce D."/>
            <person name="Goodwin L."/>
            <person name="Pitluck S."/>
            <person name="Schmutz J."/>
            <person name="Larimer F."/>
            <person name="Land M."/>
            <person name="Hauser L."/>
            <person name="Kyrpides N."/>
            <person name="Anderson I."/>
            <person name="Liu Z."/>
            <person name="Li T."/>
            <person name="Zhao F."/>
            <person name="Overmann J."/>
            <person name="Bryant D.A."/>
            <person name="Richardson P."/>
        </authorList>
    </citation>
    <scope>NUCLEOTIDE SEQUENCE [LARGE SCALE GENOMIC DNA]</scope>
    <source>
        <strain evidence="2">DSM 271</strain>
    </source>
</reference>
<feature type="transmembrane region" description="Helical" evidence="1">
    <location>
        <begin position="83"/>
        <end position="102"/>
    </location>
</feature>
<proteinExistence type="predicted"/>
<feature type="transmembrane region" description="Helical" evidence="1">
    <location>
        <begin position="431"/>
        <end position="449"/>
    </location>
</feature>
<dbReference type="KEGG" id="paa:Paes_1788"/>